<dbReference type="OrthoDB" id="9770388at2"/>
<dbReference type="Proteomes" id="UP000295525">
    <property type="component" value="Unassembled WGS sequence"/>
</dbReference>
<dbReference type="Gene3D" id="3.60.70.12">
    <property type="entry name" value="L-amino peptidase D-ALA esterase/amidase"/>
    <property type="match status" value="1"/>
</dbReference>
<dbReference type="InterPro" id="IPR016117">
    <property type="entry name" value="ArgJ-like_dom_sf"/>
</dbReference>
<keyword evidence="2" id="KW-0645">Protease</keyword>
<dbReference type="SUPFAM" id="SSF56266">
    <property type="entry name" value="DmpA/ArgJ-like"/>
    <property type="match status" value="1"/>
</dbReference>
<dbReference type="AlphaFoldDB" id="A0A4R3M7Q5"/>
<evidence type="ECO:0000313" key="2">
    <source>
        <dbReference type="EMBL" id="TCT09514.1"/>
    </source>
</evidence>
<comment type="caution">
    <text evidence="2">The sequence shown here is derived from an EMBL/GenBank/DDBJ whole genome shotgun (WGS) entry which is preliminary data.</text>
</comment>
<dbReference type="GO" id="GO:0004177">
    <property type="term" value="F:aminopeptidase activity"/>
    <property type="evidence" value="ECO:0007669"/>
    <property type="project" value="UniProtKB-KW"/>
</dbReference>
<protein>
    <submittedName>
        <fullName evidence="2">D-aminopeptidase</fullName>
    </submittedName>
</protein>
<dbReference type="RefSeq" id="WP_132580237.1">
    <property type="nucleotide sequence ID" value="NZ_SMAJ01000003.1"/>
</dbReference>
<organism evidence="2 3">
    <name type="scientific">Paralcaligenes ureilyticus</name>
    <dbReference type="NCBI Taxonomy" id="627131"/>
    <lineage>
        <taxon>Bacteria</taxon>
        <taxon>Pseudomonadati</taxon>
        <taxon>Pseudomonadota</taxon>
        <taxon>Betaproteobacteria</taxon>
        <taxon>Burkholderiales</taxon>
        <taxon>Alcaligenaceae</taxon>
        <taxon>Paralcaligenes</taxon>
    </lineage>
</organism>
<gene>
    <name evidence="2" type="ORF">EDC26_103132</name>
</gene>
<keyword evidence="3" id="KW-1185">Reference proteome</keyword>
<evidence type="ECO:0000256" key="1">
    <source>
        <dbReference type="ARBA" id="ARBA00007068"/>
    </source>
</evidence>
<dbReference type="PANTHER" id="PTHR36512">
    <property type="entry name" value="D-AMINOPEPTIDASE"/>
    <property type="match status" value="1"/>
</dbReference>
<dbReference type="CDD" id="cd02253">
    <property type="entry name" value="DmpA"/>
    <property type="match status" value="1"/>
</dbReference>
<evidence type="ECO:0000313" key="3">
    <source>
        <dbReference type="Proteomes" id="UP000295525"/>
    </source>
</evidence>
<dbReference type="PANTHER" id="PTHR36512:SF3">
    <property type="entry name" value="BLR5678 PROTEIN"/>
    <property type="match status" value="1"/>
</dbReference>
<comment type="similarity">
    <text evidence="1">Belongs to the peptidase S58 family.</text>
</comment>
<keyword evidence="2" id="KW-0031">Aminopeptidase</keyword>
<reference evidence="2 3" key="1">
    <citation type="submission" date="2019-03" db="EMBL/GenBank/DDBJ databases">
        <title>Genomic Encyclopedia of Type Strains, Phase IV (KMG-IV): sequencing the most valuable type-strain genomes for metagenomic binning, comparative biology and taxonomic classification.</title>
        <authorList>
            <person name="Goeker M."/>
        </authorList>
    </citation>
    <scope>NUCLEOTIDE SEQUENCE [LARGE SCALE GENOMIC DNA]</scope>
    <source>
        <strain evidence="2 3">DSM 24591</strain>
    </source>
</reference>
<proteinExistence type="inferred from homology"/>
<dbReference type="InterPro" id="IPR005321">
    <property type="entry name" value="Peptidase_S58_DmpA"/>
</dbReference>
<accession>A0A4R3M7Q5</accession>
<dbReference type="Pfam" id="PF03576">
    <property type="entry name" value="Peptidase_S58"/>
    <property type="match status" value="1"/>
</dbReference>
<keyword evidence="2" id="KW-0378">Hydrolase</keyword>
<sequence>MTQLKQSAPRIGVLQAGPLNLISDVPGITVGHATHADAQIQTGVTVLRPHAGDLFQDKVPAAATVLNGFAKSIGLLQLDELGVLETPIALTNTFSVAAVAQGQVRQAIAANPEIGRLLPTVNPLVFECNDGYLNDIQAMALTEHDYLMAFDSAQQRFGQGAIGAGRGMSCFQLKGGIGSASRQTPGADPYTVGALVLANFGKLPMLTVGGHLVGPRLQAKIGGHDDSVEKGSIIILVATDAPLDSRQLRRLSLRAGVGLSRTGSVFGHGSGDVALAFSTAYTIPHLPVRKMPCVALLHDVLLDPLFQACAEAVEQAIVNALWSAESIQGRNGHWRTSIADLIPDWQQWLNTTGD</sequence>
<name>A0A4R3M7Q5_9BURK</name>
<dbReference type="EMBL" id="SMAJ01000003">
    <property type="protein sequence ID" value="TCT09514.1"/>
    <property type="molecule type" value="Genomic_DNA"/>
</dbReference>